<protein>
    <submittedName>
        <fullName evidence="1">Uncharacterized protein</fullName>
    </submittedName>
</protein>
<accession>A0AA37P0J5</accession>
<dbReference type="Proteomes" id="UP001055105">
    <property type="component" value="Unassembled WGS sequence"/>
</dbReference>
<name>A0AA37P0J5_9BACT</name>
<reference evidence="1" key="1">
    <citation type="submission" date="2022-01" db="EMBL/GenBank/DDBJ databases">
        <title>Novel bile acid biosynthetic pathways are enriched in the microbiome of centenarians.</title>
        <authorList>
            <person name="Sato Y."/>
            <person name="Atarashi K."/>
            <person name="Plichta R.D."/>
            <person name="Arai Y."/>
            <person name="Sasajima S."/>
            <person name="Kearney M.S."/>
            <person name="Suda W."/>
            <person name="Takeshita K."/>
            <person name="Sasaki T."/>
            <person name="Okamoto S."/>
            <person name="Skelly N.A."/>
            <person name="Okamura Y."/>
            <person name="Vlamakis H."/>
            <person name="Li Y."/>
            <person name="Tanoue T."/>
            <person name="Takei H."/>
            <person name="Nittono H."/>
            <person name="Narushima S."/>
            <person name="Irie J."/>
            <person name="Itoh H."/>
            <person name="Moriya K."/>
            <person name="Sugiura Y."/>
            <person name="Suematsu M."/>
            <person name="Moritoki N."/>
            <person name="Shibata S."/>
            <person name="Littman R.D."/>
            <person name="Fischbach A.M."/>
            <person name="Uwamino Y."/>
            <person name="Inoue T."/>
            <person name="Honda A."/>
            <person name="Hattori M."/>
            <person name="Murai T."/>
            <person name="Xavier J.R."/>
            <person name="Hirose N."/>
            <person name="Honda K."/>
        </authorList>
    </citation>
    <scope>NUCLEOTIDE SEQUENCE</scope>
    <source>
        <strain evidence="1">CE91-St16</strain>
    </source>
</reference>
<dbReference type="AlphaFoldDB" id="A0AA37P0J5"/>
<sequence length="169" mass="19836">MKNIMDLNQAEVAVTTQHLIDMGQEKDNLLQMSDFGDMGEFLCTCSELFPEEETPEYRYTRWEEIPDLLINREWLCSNFFEIREAMEQLEEPDKDCFFDWCDRYGHDISTEDPHLLVAHYIELYGNAAYIDDEPCPDSGDDSLLYCPGISSNYFDTGIPRFEVFDDNYD</sequence>
<evidence type="ECO:0000313" key="2">
    <source>
        <dbReference type="Proteomes" id="UP001055105"/>
    </source>
</evidence>
<dbReference type="EMBL" id="BQOL01000002">
    <property type="protein sequence ID" value="GKI19675.1"/>
    <property type="molecule type" value="Genomic_DNA"/>
</dbReference>
<proteinExistence type="predicted"/>
<gene>
    <name evidence="1" type="ORF">CE91St16_25830</name>
</gene>
<evidence type="ECO:0000313" key="1">
    <source>
        <dbReference type="EMBL" id="GKI19675.1"/>
    </source>
</evidence>
<organism evidence="1 2">
    <name type="scientific">Alistipes finegoldii</name>
    <dbReference type="NCBI Taxonomy" id="214856"/>
    <lineage>
        <taxon>Bacteria</taxon>
        <taxon>Pseudomonadati</taxon>
        <taxon>Bacteroidota</taxon>
        <taxon>Bacteroidia</taxon>
        <taxon>Bacteroidales</taxon>
        <taxon>Rikenellaceae</taxon>
        <taxon>Alistipes</taxon>
    </lineage>
</organism>
<comment type="caution">
    <text evidence="1">The sequence shown here is derived from an EMBL/GenBank/DDBJ whole genome shotgun (WGS) entry which is preliminary data.</text>
</comment>